<evidence type="ECO:0000313" key="7">
    <source>
        <dbReference type="EMBL" id="ELU02984.1"/>
    </source>
</evidence>
<evidence type="ECO:0000313" key="9">
    <source>
        <dbReference type="Proteomes" id="UP000014760"/>
    </source>
</evidence>
<proteinExistence type="inferred from homology"/>
<reference evidence="7 9" key="2">
    <citation type="journal article" date="2013" name="Nature">
        <title>Insights into bilaterian evolution from three spiralian genomes.</title>
        <authorList>
            <person name="Simakov O."/>
            <person name="Marletaz F."/>
            <person name="Cho S.J."/>
            <person name="Edsinger-Gonzales E."/>
            <person name="Havlak P."/>
            <person name="Hellsten U."/>
            <person name="Kuo D.H."/>
            <person name="Larsson T."/>
            <person name="Lv J."/>
            <person name="Arendt D."/>
            <person name="Savage R."/>
            <person name="Osoegawa K."/>
            <person name="de Jong P."/>
            <person name="Grimwood J."/>
            <person name="Chapman J.A."/>
            <person name="Shapiro H."/>
            <person name="Aerts A."/>
            <person name="Otillar R.P."/>
            <person name="Terry A.Y."/>
            <person name="Boore J.L."/>
            <person name="Grigoriev I.V."/>
            <person name="Lindberg D.R."/>
            <person name="Seaver E.C."/>
            <person name="Weisblat D.A."/>
            <person name="Putnam N.H."/>
            <person name="Rokhsar D.S."/>
        </authorList>
    </citation>
    <scope>NUCLEOTIDE SEQUENCE</scope>
    <source>
        <strain evidence="7 9">I ESC-2004</strain>
    </source>
</reference>
<dbReference type="GO" id="GO:0034620">
    <property type="term" value="P:cellular response to unfolded protein"/>
    <property type="evidence" value="ECO:0007669"/>
    <property type="project" value="TreeGrafter"/>
</dbReference>
<dbReference type="InterPro" id="IPR006214">
    <property type="entry name" value="Bax_inhibitor_1-related"/>
</dbReference>
<dbReference type="Pfam" id="PF01027">
    <property type="entry name" value="Bax1-I"/>
    <property type="match status" value="1"/>
</dbReference>
<dbReference type="AlphaFoldDB" id="R7UAK1"/>
<sequence>MSSPSFNVRLQTLLSFNHLEKSVHDHLKKVYSALTICTILAAVGAYVHLFNIFQAGILSTIGSIGLMVLLMTSSHSKETEQKRLAYLAGFALCSGMGLGPLLDNVIHINPSILPTALMLTSAIFVCFSLSALLSNDRKWIYLGGSLSSGLSILLIMSLANMFMRSSFLLDINLYLGLFVMCGFILYDTQLIVEKRRMGSDDYIWHSVELFVDMVNVFRYILIILARKDDDKKKRR</sequence>
<dbReference type="GO" id="GO:0033119">
    <property type="term" value="P:negative regulation of RNA splicing"/>
    <property type="evidence" value="ECO:0007669"/>
    <property type="project" value="TreeGrafter"/>
</dbReference>
<organism evidence="7">
    <name type="scientific">Capitella teleta</name>
    <name type="common">Polychaete worm</name>
    <dbReference type="NCBI Taxonomy" id="283909"/>
    <lineage>
        <taxon>Eukaryota</taxon>
        <taxon>Metazoa</taxon>
        <taxon>Spiralia</taxon>
        <taxon>Lophotrochozoa</taxon>
        <taxon>Annelida</taxon>
        <taxon>Polychaeta</taxon>
        <taxon>Sedentaria</taxon>
        <taxon>Scolecida</taxon>
        <taxon>Capitellidae</taxon>
        <taxon>Capitella</taxon>
    </lineage>
</organism>
<dbReference type="EMBL" id="KB303586">
    <property type="protein sequence ID" value="ELU02984.1"/>
    <property type="molecule type" value="Genomic_DNA"/>
</dbReference>
<comment type="subcellular location">
    <subcellularLocation>
        <location evidence="1">Membrane</location>
        <topology evidence="1">Multi-pass membrane protein</topology>
    </subcellularLocation>
</comment>
<feature type="transmembrane region" description="Helical" evidence="6">
    <location>
        <begin position="112"/>
        <end position="132"/>
    </location>
</feature>
<dbReference type="PANTHER" id="PTHR23291">
    <property type="entry name" value="BAX INHIBITOR-RELATED"/>
    <property type="match status" value="1"/>
</dbReference>
<feature type="transmembrane region" description="Helical" evidence="6">
    <location>
        <begin position="84"/>
        <end position="106"/>
    </location>
</feature>
<accession>R7UAK1</accession>
<dbReference type="HOGENOM" id="CLU_061277_0_0_1"/>
<dbReference type="OMA" id="SRDFIMH"/>
<feature type="transmembrane region" description="Helical" evidence="6">
    <location>
        <begin position="139"/>
        <end position="159"/>
    </location>
</feature>
<reference evidence="9" key="1">
    <citation type="submission" date="2012-12" db="EMBL/GenBank/DDBJ databases">
        <authorList>
            <person name="Hellsten U."/>
            <person name="Grimwood J."/>
            <person name="Chapman J.A."/>
            <person name="Shapiro H."/>
            <person name="Aerts A."/>
            <person name="Otillar R.P."/>
            <person name="Terry A.Y."/>
            <person name="Boore J.L."/>
            <person name="Simakov O."/>
            <person name="Marletaz F."/>
            <person name="Cho S.-J."/>
            <person name="Edsinger-Gonzales E."/>
            <person name="Havlak P."/>
            <person name="Kuo D.-H."/>
            <person name="Larsson T."/>
            <person name="Lv J."/>
            <person name="Arendt D."/>
            <person name="Savage R."/>
            <person name="Osoegawa K."/>
            <person name="de Jong P."/>
            <person name="Lindberg D.R."/>
            <person name="Seaver E.C."/>
            <person name="Weisblat D.A."/>
            <person name="Putnam N.H."/>
            <person name="Grigoriev I.V."/>
            <person name="Rokhsar D.S."/>
        </authorList>
    </citation>
    <scope>NUCLEOTIDE SEQUENCE</scope>
    <source>
        <strain evidence="9">I ESC-2004</strain>
    </source>
</reference>
<dbReference type="PANTHER" id="PTHR23291:SF32">
    <property type="entry name" value="BAX INHIBITOR 1"/>
    <property type="match status" value="1"/>
</dbReference>
<evidence type="ECO:0000256" key="3">
    <source>
        <dbReference type="ARBA" id="ARBA00022692"/>
    </source>
</evidence>
<dbReference type="EMBL" id="AMQN01008625">
    <property type="status" value="NOT_ANNOTATED_CDS"/>
    <property type="molecule type" value="Genomic_DNA"/>
</dbReference>
<evidence type="ECO:0000256" key="1">
    <source>
        <dbReference type="ARBA" id="ARBA00004141"/>
    </source>
</evidence>
<dbReference type="STRING" id="283909.R7UAK1"/>
<evidence type="ECO:0000256" key="4">
    <source>
        <dbReference type="ARBA" id="ARBA00022989"/>
    </source>
</evidence>
<feature type="transmembrane region" description="Helical" evidence="6">
    <location>
        <begin position="53"/>
        <end position="72"/>
    </location>
</feature>
<feature type="transmembrane region" description="Helical" evidence="6">
    <location>
        <begin position="171"/>
        <end position="190"/>
    </location>
</feature>
<evidence type="ECO:0000256" key="6">
    <source>
        <dbReference type="RuleBase" id="RU004379"/>
    </source>
</evidence>
<keyword evidence="3 6" id="KW-0812">Transmembrane</keyword>
<protein>
    <recommendedName>
        <fullName evidence="10">Bax inhibitor 1</fullName>
    </recommendedName>
</protein>
<keyword evidence="4 6" id="KW-1133">Transmembrane helix</keyword>
<evidence type="ECO:0000256" key="2">
    <source>
        <dbReference type="ARBA" id="ARBA00010350"/>
    </source>
</evidence>
<keyword evidence="5 6" id="KW-0472">Membrane</keyword>
<dbReference type="GO" id="GO:2001234">
    <property type="term" value="P:negative regulation of apoptotic signaling pathway"/>
    <property type="evidence" value="ECO:0007669"/>
    <property type="project" value="TreeGrafter"/>
</dbReference>
<name>R7UAK1_CAPTE</name>
<dbReference type="GO" id="GO:0019899">
    <property type="term" value="F:enzyme binding"/>
    <property type="evidence" value="ECO:0007669"/>
    <property type="project" value="TreeGrafter"/>
</dbReference>
<evidence type="ECO:0000313" key="8">
    <source>
        <dbReference type="EnsemblMetazoa" id="CapteP158085"/>
    </source>
</evidence>
<evidence type="ECO:0008006" key="10">
    <source>
        <dbReference type="Google" id="ProtNLM"/>
    </source>
</evidence>
<dbReference type="EnsemblMetazoa" id="CapteT158085">
    <property type="protein sequence ID" value="CapteP158085"/>
    <property type="gene ID" value="CapteG158085"/>
</dbReference>
<feature type="transmembrane region" description="Helical" evidence="6">
    <location>
        <begin position="30"/>
        <end position="47"/>
    </location>
</feature>
<reference evidence="8" key="3">
    <citation type="submission" date="2015-06" db="UniProtKB">
        <authorList>
            <consortium name="EnsemblMetazoa"/>
        </authorList>
    </citation>
    <scope>IDENTIFICATION</scope>
</reference>
<gene>
    <name evidence="7" type="ORF">CAPTEDRAFT_158085</name>
</gene>
<dbReference type="OrthoDB" id="1277691at2759"/>
<dbReference type="Proteomes" id="UP000014760">
    <property type="component" value="Unassembled WGS sequence"/>
</dbReference>
<dbReference type="CDD" id="cd10430">
    <property type="entry name" value="BI-1"/>
    <property type="match status" value="1"/>
</dbReference>
<dbReference type="FunCoup" id="R7UAK1">
    <property type="interactions" value="150"/>
</dbReference>
<evidence type="ECO:0000256" key="5">
    <source>
        <dbReference type="ARBA" id="ARBA00023136"/>
    </source>
</evidence>
<comment type="similarity">
    <text evidence="2 6">Belongs to the BI1 family.</text>
</comment>
<keyword evidence="9" id="KW-1185">Reference proteome</keyword>
<dbReference type="GO" id="GO:0031966">
    <property type="term" value="C:mitochondrial membrane"/>
    <property type="evidence" value="ECO:0007669"/>
    <property type="project" value="TreeGrafter"/>
</dbReference>